<dbReference type="SMART" id="SM00355">
    <property type="entry name" value="ZnF_C2H2"/>
    <property type="match status" value="6"/>
</dbReference>
<evidence type="ECO:0000256" key="3">
    <source>
        <dbReference type="ARBA" id="ARBA00022771"/>
    </source>
</evidence>
<evidence type="ECO:0000256" key="2">
    <source>
        <dbReference type="ARBA" id="ARBA00022737"/>
    </source>
</evidence>
<feature type="domain" description="C2H2-type" evidence="7">
    <location>
        <begin position="86"/>
        <end position="114"/>
    </location>
</feature>
<dbReference type="GO" id="GO:0008270">
    <property type="term" value="F:zinc ion binding"/>
    <property type="evidence" value="ECO:0007669"/>
    <property type="project" value="UniProtKB-KW"/>
</dbReference>
<dbReference type="GO" id="GO:0000977">
    <property type="term" value="F:RNA polymerase II transcription regulatory region sequence-specific DNA binding"/>
    <property type="evidence" value="ECO:0007669"/>
    <property type="project" value="TreeGrafter"/>
</dbReference>
<proteinExistence type="predicted"/>
<name>A0A8J2HIE2_COTCN</name>
<protein>
    <submittedName>
        <fullName evidence="8">Isoform G (Drosophila melanogaster)</fullName>
    </submittedName>
</protein>
<dbReference type="InterPro" id="IPR013087">
    <property type="entry name" value="Znf_C2H2_type"/>
</dbReference>
<evidence type="ECO:0000256" key="5">
    <source>
        <dbReference type="PROSITE-ProRule" id="PRU00042"/>
    </source>
</evidence>
<dbReference type="Pfam" id="PF00096">
    <property type="entry name" value="zf-C2H2"/>
    <property type="match status" value="2"/>
</dbReference>
<keyword evidence="9" id="KW-1185">Reference proteome</keyword>
<feature type="domain" description="C2H2-type" evidence="7">
    <location>
        <begin position="265"/>
        <end position="292"/>
    </location>
</feature>
<dbReference type="EMBL" id="CAJNRD030001121">
    <property type="protein sequence ID" value="CAG5097829.1"/>
    <property type="molecule type" value="Genomic_DNA"/>
</dbReference>
<keyword evidence="4" id="KW-0862">Zinc</keyword>
<reference evidence="8" key="1">
    <citation type="submission" date="2021-04" db="EMBL/GenBank/DDBJ databases">
        <authorList>
            <person name="Chebbi M.A.C M."/>
        </authorList>
    </citation>
    <scope>NUCLEOTIDE SEQUENCE</scope>
</reference>
<dbReference type="InterPro" id="IPR036236">
    <property type="entry name" value="Znf_C2H2_sf"/>
</dbReference>
<feature type="region of interest" description="Disordered" evidence="6">
    <location>
        <begin position="148"/>
        <end position="172"/>
    </location>
</feature>
<feature type="domain" description="C2H2-type" evidence="7">
    <location>
        <begin position="57"/>
        <end position="84"/>
    </location>
</feature>
<evidence type="ECO:0000313" key="9">
    <source>
        <dbReference type="Proteomes" id="UP000786811"/>
    </source>
</evidence>
<gene>
    <name evidence="8" type="ORF">HICCMSTLAB_LOCUS8898</name>
</gene>
<keyword evidence="3 5" id="KW-0863">Zinc-finger</keyword>
<organism evidence="8 9">
    <name type="scientific">Cotesia congregata</name>
    <name type="common">Parasitoid wasp</name>
    <name type="synonym">Apanteles congregatus</name>
    <dbReference type="NCBI Taxonomy" id="51543"/>
    <lineage>
        <taxon>Eukaryota</taxon>
        <taxon>Metazoa</taxon>
        <taxon>Ecdysozoa</taxon>
        <taxon>Arthropoda</taxon>
        <taxon>Hexapoda</taxon>
        <taxon>Insecta</taxon>
        <taxon>Pterygota</taxon>
        <taxon>Neoptera</taxon>
        <taxon>Endopterygota</taxon>
        <taxon>Hymenoptera</taxon>
        <taxon>Apocrita</taxon>
        <taxon>Ichneumonoidea</taxon>
        <taxon>Braconidae</taxon>
        <taxon>Microgastrinae</taxon>
        <taxon>Cotesia</taxon>
    </lineage>
</organism>
<evidence type="ECO:0000259" key="7">
    <source>
        <dbReference type="PROSITE" id="PS50157"/>
    </source>
</evidence>
<evidence type="ECO:0000256" key="4">
    <source>
        <dbReference type="ARBA" id="ARBA00022833"/>
    </source>
</evidence>
<evidence type="ECO:0000256" key="1">
    <source>
        <dbReference type="ARBA" id="ARBA00022723"/>
    </source>
</evidence>
<keyword evidence="2" id="KW-0677">Repeat</keyword>
<evidence type="ECO:0000313" key="8">
    <source>
        <dbReference type="EMBL" id="CAG5097829.1"/>
    </source>
</evidence>
<dbReference type="GO" id="GO:0005634">
    <property type="term" value="C:nucleus"/>
    <property type="evidence" value="ECO:0007669"/>
    <property type="project" value="TreeGrafter"/>
</dbReference>
<feature type="domain" description="C2H2-type" evidence="7">
    <location>
        <begin position="435"/>
        <end position="462"/>
    </location>
</feature>
<sequence>MLATIENNGIFLSDPCTDFQPQSMLLGKQGACGYSVLPLMKNLATMWLAKQRTQFSYRCDRCGKGYQHRATLVRHTRHECGKDPKFKCPYCVHRTKQRGNLYQHIRTNHPGKNVFTKNSKIVRAVTDERVVIFRTVGELPLAGVPASGELLDAPGQHEDDAKLPTIDDPPGVPRQETRVLLLPEVRQGLPVAQEHEEPPEDRVREGAHRVLSVLPPQDQIQAQPPEAHPQNSFLIITKVSPLKFFLQREKEEILFCTGNNYWGASRCEYCGREFIWESSLRLHKKMACGKPPNFFCSLCTYKSNFKGNLKRHMFNVHKIVLPPAISYRQAPAPRVSSLRADVLLGIEPQEAPQNGLQHAHPRHSLFLPLLPLQIQNPGQLLQAPPLCAQHQLAVFLTKDFISIWYIPETVLARPKKASKAPRASKRKIKKSNYEFTCSACKKTFPTSANLRDHIRRYCGVDKNIICRYCSHRSKRLWDMRVHLERVHHISKDHFTLHRDERGSSGKASKTEASADLQARLDALIIRRWSAVHFVITQATEGGTSSRILKEFIPPLDVDFSQRCRGEGTPKLETKNSYSGRWTQLFKA</sequence>
<dbReference type="Gene3D" id="3.30.160.60">
    <property type="entry name" value="Classic Zinc Finger"/>
    <property type="match status" value="3"/>
</dbReference>
<keyword evidence="1" id="KW-0479">Metal-binding</keyword>
<dbReference type="OrthoDB" id="10004641at2759"/>
<evidence type="ECO:0000256" key="6">
    <source>
        <dbReference type="SAM" id="MobiDB-lite"/>
    </source>
</evidence>
<dbReference type="SUPFAM" id="SSF57667">
    <property type="entry name" value="beta-beta-alpha zinc fingers"/>
    <property type="match status" value="3"/>
</dbReference>
<accession>A0A8J2HIE2</accession>
<dbReference type="PROSITE" id="PS50157">
    <property type="entry name" value="ZINC_FINGER_C2H2_2"/>
    <property type="match status" value="4"/>
</dbReference>
<dbReference type="AlphaFoldDB" id="A0A8J2HIE2"/>
<dbReference type="Proteomes" id="UP000786811">
    <property type="component" value="Unassembled WGS sequence"/>
</dbReference>
<dbReference type="PANTHER" id="PTHR24409:SF295">
    <property type="entry name" value="AZ2-RELATED"/>
    <property type="match status" value="1"/>
</dbReference>
<dbReference type="GO" id="GO:0000981">
    <property type="term" value="F:DNA-binding transcription factor activity, RNA polymerase II-specific"/>
    <property type="evidence" value="ECO:0007669"/>
    <property type="project" value="TreeGrafter"/>
</dbReference>
<comment type="caution">
    <text evidence="8">The sequence shown here is derived from an EMBL/GenBank/DDBJ whole genome shotgun (WGS) entry which is preliminary data.</text>
</comment>
<dbReference type="PANTHER" id="PTHR24409">
    <property type="entry name" value="ZINC FINGER PROTEIN 142"/>
    <property type="match status" value="1"/>
</dbReference>